<reference evidence="3" key="1">
    <citation type="submission" date="2021-12" db="EMBL/GenBank/DDBJ databases">
        <authorList>
            <person name="Criscuolo A."/>
        </authorList>
    </citation>
    <scope>NUCLEOTIDE SEQUENCE</scope>
    <source>
        <strain evidence="3">CIP111894</strain>
    </source>
</reference>
<dbReference type="Gene3D" id="3.90.1530.30">
    <property type="match status" value="1"/>
</dbReference>
<protein>
    <submittedName>
        <fullName evidence="3">Nucleoid occlusion protein</fullName>
    </submittedName>
</protein>
<dbReference type="Proteomes" id="UP000838749">
    <property type="component" value="Unassembled WGS sequence"/>
</dbReference>
<dbReference type="RefSeq" id="WP_234540681.1">
    <property type="nucleotide sequence ID" value="NZ_CAKMAB010000040.1"/>
</dbReference>
<keyword evidence="4" id="KW-1185">Reference proteome</keyword>
<comment type="caution">
    <text evidence="3">The sequence shown here is derived from an EMBL/GenBank/DDBJ whole genome shotgun (WGS) entry which is preliminary data.</text>
</comment>
<evidence type="ECO:0000256" key="1">
    <source>
        <dbReference type="SAM" id="MobiDB-lite"/>
    </source>
</evidence>
<dbReference type="SMART" id="SM00470">
    <property type="entry name" value="ParB"/>
    <property type="match status" value="1"/>
</dbReference>
<name>A0ABM9BIJ4_9BACL</name>
<evidence type="ECO:0000313" key="4">
    <source>
        <dbReference type="Proteomes" id="UP000838749"/>
    </source>
</evidence>
<dbReference type="InterPro" id="IPR050336">
    <property type="entry name" value="Chromosome_partition/occlusion"/>
</dbReference>
<dbReference type="CDD" id="cd16410">
    <property type="entry name" value="ParB_N_like"/>
    <property type="match status" value="1"/>
</dbReference>
<evidence type="ECO:0000259" key="2">
    <source>
        <dbReference type="SMART" id="SM00470"/>
    </source>
</evidence>
<proteinExistence type="predicted"/>
<evidence type="ECO:0000313" key="3">
    <source>
        <dbReference type="EMBL" id="CAH1058820.1"/>
    </source>
</evidence>
<dbReference type="PANTHER" id="PTHR33375">
    <property type="entry name" value="CHROMOSOME-PARTITIONING PROTEIN PARB-RELATED"/>
    <property type="match status" value="1"/>
</dbReference>
<dbReference type="PANTHER" id="PTHR33375:SF1">
    <property type="entry name" value="CHROMOSOME-PARTITIONING PROTEIN PARB-RELATED"/>
    <property type="match status" value="1"/>
</dbReference>
<accession>A0ABM9BIJ4</accession>
<dbReference type="InterPro" id="IPR003115">
    <property type="entry name" value="ParB_N"/>
</dbReference>
<dbReference type="SUPFAM" id="SSF110849">
    <property type="entry name" value="ParB/Sulfiredoxin"/>
    <property type="match status" value="1"/>
</dbReference>
<dbReference type="EMBL" id="CAKMAB010000040">
    <property type="protein sequence ID" value="CAH1058820.1"/>
    <property type="molecule type" value="Genomic_DNA"/>
</dbReference>
<feature type="compositionally biased region" description="Basic and acidic residues" evidence="1">
    <location>
        <begin position="121"/>
        <end position="135"/>
    </location>
</feature>
<feature type="domain" description="ParB-like N-terminal" evidence="2">
    <location>
        <begin position="1"/>
        <end position="85"/>
    </location>
</feature>
<gene>
    <name evidence="3" type="primary">noc_2</name>
    <name evidence="3" type="ORF">PAECIP111894_05006</name>
</gene>
<sequence>MLTPIHTINIGSRIREDMGDIAGLAESINARGLLHPIVIDESGNLIAGHRRLEAHKLLGWEEVETKTISDLTEKEKWLIELEENTKRKALTEFEASKNLMNLAEAAKEVLRDEFLPPGGKKPPEGGRPEKPDSEAKVAERIGVPRQTINEAKQHVAAVEQFPALEVLPKKEAIKTAKDPDKAELYQKAVNEFPILGEAKLPADVVIQGAEKLRSAPPEVAQKTLENIAAEEKRSALHQQLIDEQYKQKRVVDNIIDAAGRMSGAVTEERWLSWIELQTDRIVIDVSASQVQRGIEELQRLHSKMKEALKGPRKVVKGRG</sequence>
<feature type="region of interest" description="Disordered" evidence="1">
    <location>
        <begin position="111"/>
        <end position="135"/>
    </location>
</feature>
<dbReference type="Pfam" id="PF02195">
    <property type="entry name" value="ParB_N"/>
    <property type="match status" value="1"/>
</dbReference>
<organism evidence="3 4">
    <name type="scientific">Paenibacillus pseudetheri</name>
    <dbReference type="NCBI Taxonomy" id="2897682"/>
    <lineage>
        <taxon>Bacteria</taxon>
        <taxon>Bacillati</taxon>
        <taxon>Bacillota</taxon>
        <taxon>Bacilli</taxon>
        <taxon>Bacillales</taxon>
        <taxon>Paenibacillaceae</taxon>
        <taxon>Paenibacillus</taxon>
    </lineage>
</organism>
<dbReference type="InterPro" id="IPR036086">
    <property type="entry name" value="ParB/Sulfiredoxin_sf"/>
</dbReference>